<protein>
    <submittedName>
        <fullName evidence="1">Uncharacterized protein</fullName>
    </submittedName>
</protein>
<name>A0A3M7SC74_BRAPC</name>
<organism evidence="1 2">
    <name type="scientific">Brachionus plicatilis</name>
    <name type="common">Marine rotifer</name>
    <name type="synonym">Brachionus muelleri</name>
    <dbReference type="NCBI Taxonomy" id="10195"/>
    <lineage>
        <taxon>Eukaryota</taxon>
        <taxon>Metazoa</taxon>
        <taxon>Spiralia</taxon>
        <taxon>Gnathifera</taxon>
        <taxon>Rotifera</taxon>
        <taxon>Eurotatoria</taxon>
        <taxon>Monogononta</taxon>
        <taxon>Pseudotrocha</taxon>
        <taxon>Ploima</taxon>
        <taxon>Brachionidae</taxon>
        <taxon>Brachionus</taxon>
    </lineage>
</organism>
<accession>A0A3M7SC74</accession>
<keyword evidence="2" id="KW-1185">Reference proteome</keyword>
<comment type="caution">
    <text evidence="1">The sequence shown here is derived from an EMBL/GenBank/DDBJ whole genome shotgun (WGS) entry which is preliminary data.</text>
</comment>
<dbReference type="Proteomes" id="UP000276133">
    <property type="component" value="Unassembled WGS sequence"/>
</dbReference>
<reference evidence="1 2" key="1">
    <citation type="journal article" date="2018" name="Sci. Rep.">
        <title>Genomic signatures of local adaptation to the degree of environmental predictability in rotifers.</title>
        <authorList>
            <person name="Franch-Gras L."/>
            <person name="Hahn C."/>
            <person name="Garcia-Roger E.M."/>
            <person name="Carmona M.J."/>
            <person name="Serra M."/>
            <person name="Gomez A."/>
        </authorList>
    </citation>
    <scope>NUCLEOTIDE SEQUENCE [LARGE SCALE GENOMIC DNA]</scope>
    <source>
        <strain evidence="1">HYR1</strain>
    </source>
</reference>
<evidence type="ECO:0000313" key="2">
    <source>
        <dbReference type="Proteomes" id="UP000276133"/>
    </source>
</evidence>
<sequence>MKGAGRETVIKFRELSISFVVNYTKFFFVNKIIVFRIDPIFVRTQSESLTTLCVKPFKCLIELTLVSTNLSSMCKDKS</sequence>
<gene>
    <name evidence="1" type="ORF">BpHYR1_050395</name>
</gene>
<evidence type="ECO:0000313" key="1">
    <source>
        <dbReference type="EMBL" id="RNA33255.1"/>
    </source>
</evidence>
<proteinExistence type="predicted"/>
<dbReference type="AlphaFoldDB" id="A0A3M7SC74"/>
<dbReference type="EMBL" id="REGN01001663">
    <property type="protein sequence ID" value="RNA33255.1"/>
    <property type="molecule type" value="Genomic_DNA"/>
</dbReference>